<name>A0A382HLZ8_9ZZZZ</name>
<organism evidence="1">
    <name type="scientific">marine metagenome</name>
    <dbReference type="NCBI Taxonomy" id="408172"/>
    <lineage>
        <taxon>unclassified sequences</taxon>
        <taxon>metagenomes</taxon>
        <taxon>ecological metagenomes</taxon>
    </lineage>
</organism>
<sequence>MVTARKSDNSINNRPPVFVVLQLSGGNDFMSTVIPYNDPHYFEYRKTVGIPEDDALHIDGGYAFHPSMGSVKN</sequence>
<dbReference type="EMBL" id="UINC01062026">
    <property type="protein sequence ID" value="SVB88229.1"/>
    <property type="molecule type" value="Genomic_DNA"/>
</dbReference>
<protein>
    <recommendedName>
        <fullName evidence="2">DUF1501 domain-containing protein</fullName>
    </recommendedName>
</protein>
<accession>A0A382HLZ8</accession>
<proteinExistence type="predicted"/>
<reference evidence="1" key="1">
    <citation type="submission" date="2018-05" db="EMBL/GenBank/DDBJ databases">
        <authorList>
            <person name="Lanie J.A."/>
            <person name="Ng W.-L."/>
            <person name="Kazmierczak K.M."/>
            <person name="Andrzejewski T.M."/>
            <person name="Davidsen T.M."/>
            <person name="Wayne K.J."/>
            <person name="Tettelin H."/>
            <person name="Glass J.I."/>
            <person name="Rusch D."/>
            <person name="Podicherti R."/>
            <person name="Tsui H.-C.T."/>
            <person name="Winkler M.E."/>
        </authorList>
    </citation>
    <scope>NUCLEOTIDE SEQUENCE</scope>
</reference>
<dbReference type="AlphaFoldDB" id="A0A382HLZ8"/>
<evidence type="ECO:0008006" key="2">
    <source>
        <dbReference type="Google" id="ProtNLM"/>
    </source>
</evidence>
<feature type="non-terminal residue" evidence="1">
    <location>
        <position position="73"/>
    </location>
</feature>
<evidence type="ECO:0000313" key="1">
    <source>
        <dbReference type="EMBL" id="SVB88229.1"/>
    </source>
</evidence>
<gene>
    <name evidence="1" type="ORF">METZ01_LOCUS241083</name>
</gene>